<keyword evidence="2" id="KW-1185">Reference proteome</keyword>
<protein>
    <submittedName>
        <fullName evidence="1">Uncharacterized protein</fullName>
    </submittedName>
</protein>
<dbReference type="InParanoid" id="F4W9J7"/>
<evidence type="ECO:0000313" key="1">
    <source>
        <dbReference type="EMBL" id="EGI69126.1"/>
    </source>
</evidence>
<dbReference type="AlphaFoldDB" id="F4W9J7"/>
<sequence length="96" mass="10920">MMEKVIGRLSMMRQRHMSSGSVELNEHFPSAFIRISEEMCRSSVGNIKGNGNMSGNCTKIFGMLHHIEQNKFRAKFIPLNPYPVVSPARGQHHNIH</sequence>
<organism evidence="2">
    <name type="scientific">Acromyrmex echinatior</name>
    <name type="common">Panamanian leafcutter ant</name>
    <name type="synonym">Acromyrmex octospinosus echinatior</name>
    <dbReference type="NCBI Taxonomy" id="103372"/>
    <lineage>
        <taxon>Eukaryota</taxon>
        <taxon>Metazoa</taxon>
        <taxon>Ecdysozoa</taxon>
        <taxon>Arthropoda</taxon>
        <taxon>Hexapoda</taxon>
        <taxon>Insecta</taxon>
        <taxon>Pterygota</taxon>
        <taxon>Neoptera</taxon>
        <taxon>Endopterygota</taxon>
        <taxon>Hymenoptera</taxon>
        <taxon>Apocrita</taxon>
        <taxon>Aculeata</taxon>
        <taxon>Formicoidea</taxon>
        <taxon>Formicidae</taxon>
        <taxon>Myrmicinae</taxon>
        <taxon>Acromyrmex</taxon>
    </lineage>
</organism>
<accession>F4W9J7</accession>
<proteinExistence type="predicted"/>
<dbReference type="Proteomes" id="UP000007755">
    <property type="component" value="Unassembled WGS sequence"/>
</dbReference>
<gene>
    <name evidence="1" type="ORF">G5I_02149</name>
</gene>
<name>F4W9J7_ACREC</name>
<dbReference type="EMBL" id="GL888031">
    <property type="protein sequence ID" value="EGI69126.1"/>
    <property type="molecule type" value="Genomic_DNA"/>
</dbReference>
<evidence type="ECO:0000313" key="2">
    <source>
        <dbReference type="Proteomes" id="UP000007755"/>
    </source>
</evidence>
<reference evidence="1" key="1">
    <citation type="submission" date="2011-02" db="EMBL/GenBank/DDBJ databases">
        <title>The genome of the leaf-cutting ant Acromyrmex echinatior suggests key adaptations to social evolution and fungus farming.</title>
        <authorList>
            <person name="Nygaard S."/>
            <person name="Zhang G."/>
        </authorList>
    </citation>
    <scope>NUCLEOTIDE SEQUENCE</scope>
</reference>